<reference evidence="4" key="1">
    <citation type="submission" date="2016-06" db="UniProtKB">
        <authorList>
            <consortium name="WormBaseParasite"/>
        </authorList>
    </citation>
    <scope>IDENTIFICATION</scope>
</reference>
<keyword evidence="3" id="KW-1185">Reference proteome</keyword>
<evidence type="ECO:0000259" key="1">
    <source>
        <dbReference type="PROSITE" id="PS50303"/>
    </source>
</evidence>
<protein>
    <submittedName>
        <fullName evidence="4">PUM-HD domain-containing protein</fullName>
    </submittedName>
</protein>
<proteinExistence type="predicted"/>
<evidence type="ECO:0000313" key="2">
    <source>
        <dbReference type="EMBL" id="VDO24953.1"/>
    </source>
</evidence>
<dbReference type="InterPro" id="IPR011989">
    <property type="entry name" value="ARM-like"/>
</dbReference>
<evidence type="ECO:0000313" key="4">
    <source>
        <dbReference type="WBParaSite" id="OFLC_0000019901-mRNA-1"/>
    </source>
</evidence>
<dbReference type="PROSITE" id="PS50303">
    <property type="entry name" value="PUM_HD"/>
    <property type="match status" value="1"/>
</dbReference>
<dbReference type="STRING" id="387005.A0A183GY90"/>
<dbReference type="WBParaSite" id="OFLC_0000019901-mRNA-1">
    <property type="protein sequence ID" value="OFLC_0000019901-mRNA-1"/>
    <property type="gene ID" value="OFLC_0000019901"/>
</dbReference>
<feature type="domain" description="PUM-HD" evidence="1">
    <location>
        <begin position="1"/>
        <end position="64"/>
    </location>
</feature>
<dbReference type="InterPro" id="IPR016024">
    <property type="entry name" value="ARM-type_fold"/>
</dbReference>
<organism evidence="4">
    <name type="scientific">Onchocerca flexuosa</name>
    <dbReference type="NCBI Taxonomy" id="387005"/>
    <lineage>
        <taxon>Eukaryota</taxon>
        <taxon>Metazoa</taxon>
        <taxon>Ecdysozoa</taxon>
        <taxon>Nematoda</taxon>
        <taxon>Chromadorea</taxon>
        <taxon>Rhabditida</taxon>
        <taxon>Spirurina</taxon>
        <taxon>Spiruromorpha</taxon>
        <taxon>Filarioidea</taxon>
        <taxon>Onchocercidae</taxon>
        <taxon>Onchocerca</taxon>
    </lineage>
</organism>
<dbReference type="Proteomes" id="UP000267606">
    <property type="component" value="Unassembled WGS sequence"/>
</dbReference>
<dbReference type="AlphaFoldDB" id="A0A183GY90"/>
<sequence length="109" mass="12698">MLFDQYGNYVVQTMINVSIDVHDDRREGDLTWLTRLSERISRHESRLLKYSSGKKIIEKMKQLSTTDNVICSVSFDQNYLLNLSELRNTLLSELPNIVFGSRLLSQPIF</sequence>
<dbReference type="GO" id="GO:0003723">
    <property type="term" value="F:RNA binding"/>
    <property type="evidence" value="ECO:0007669"/>
    <property type="project" value="InterPro"/>
</dbReference>
<accession>A0A183GY90</accession>
<dbReference type="EMBL" id="UZAJ01000053">
    <property type="protein sequence ID" value="VDO24953.1"/>
    <property type="molecule type" value="Genomic_DNA"/>
</dbReference>
<dbReference type="Gene3D" id="1.25.10.10">
    <property type="entry name" value="Leucine-rich Repeat Variant"/>
    <property type="match status" value="1"/>
</dbReference>
<dbReference type="SUPFAM" id="SSF48371">
    <property type="entry name" value="ARM repeat"/>
    <property type="match status" value="1"/>
</dbReference>
<dbReference type="InterPro" id="IPR033133">
    <property type="entry name" value="PUM-HD"/>
</dbReference>
<gene>
    <name evidence="2" type="ORF">OFLC_LOCUS200</name>
</gene>
<name>A0A183GY90_9BILA</name>
<evidence type="ECO:0000313" key="3">
    <source>
        <dbReference type="Proteomes" id="UP000267606"/>
    </source>
</evidence>
<reference evidence="2 3" key="2">
    <citation type="submission" date="2018-11" db="EMBL/GenBank/DDBJ databases">
        <authorList>
            <consortium name="Pathogen Informatics"/>
        </authorList>
    </citation>
    <scope>NUCLEOTIDE SEQUENCE [LARGE SCALE GENOMIC DNA]</scope>
</reference>